<comment type="caution">
    <text evidence="2">The sequence shown here is derived from an EMBL/GenBank/DDBJ whole genome shotgun (WGS) entry which is preliminary data.</text>
</comment>
<gene>
    <name evidence="2" type="ORF">PSANT_01468</name>
</gene>
<feature type="region of interest" description="Disordered" evidence="1">
    <location>
        <begin position="63"/>
        <end position="91"/>
    </location>
</feature>
<name>A0A5C3FHA3_PSEA2</name>
<sequence length="91" mass="9801">MDRTHGAWPTSETEAYLWTCGDGDEADRPTVELRHGPWANGPSWSDRIAKAGEGRHVAPTRLSVESTKAVAEPGAGQNERARAPAKPAPRV</sequence>
<evidence type="ECO:0000313" key="2">
    <source>
        <dbReference type="EMBL" id="SPO43783.1"/>
    </source>
</evidence>
<dbReference type="AlphaFoldDB" id="A0A5C3FHA3"/>
<dbReference type="EMBL" id="OOIQ01000002">
    <property type="protein sequence ID" value="SPO43783.1"/>
    <property type="molecule type" value="Genomic_DNA"/>
</dbReference>
<protein>
    <submittedName>
        <fullName evidence="2">Uncharacterized protein</fullName>
    </submittedName>
</protein>
<dbReference type="RefSeq" id="XP_014658600.1">
    <property type="nucleotide sequence ID" value="XM_014803114.1"/>
</dbReference>
<proteinExistence type="predicted"/>
<organism evidence="2 3">
    <name type="scientific">Pseudozyma antarctica</name>
    <name type="common">Yeast</name>
    <name type="synonym">Candida antarctica</name>
    <dbReference type="NCBI Taxonomy" id="84753"/>
    <lineage>
        <taxon>Eukaryota</taxon>
        <taxon>Fungi</taxon>
        <taxon>Dikarya</taxon>
        <taxon>Basidiomycota</taxon>
        <taxon>Ustilaginomycotina</taxon>
        <taxon>Ustilaginomycetes</taxon>
        <taxon>Ustilaginales</taxon>
        <taxon>Ustilaginaceae</taxon>
        <taxon>Moesziomyces</taxon>
    </lineage>
</organism>
<evidence type="ECO:0000313" key="3">
    <source>
        <dbReference type="Proteomes" id="UP000325008"/>
    </source>
</evidence>
<keyword evidence="3" id="KW-1185">Reference proteome</keyword>
<accession>A0A5C3FHA3</accession>
<reference evidence="2" key="1">
    <citation type="submission" date="2018-03" db="EMBL/GenBank/DDBJ databases">
        <authorList>
            <person name="Guldener U."/>
        </authorList>
    </citation>
    <scope>NUCLEOTIDE SEQUENCE [LARGE SCALE GENOMIC DNA]</scope>
    <source>
        <strain evidence="2">ATCC34888</strain>
    </source>
</reference>
<dbReference type="Proteomes" id="UP000325008">
    <property type="component" value="Unassembled WGS sequence"/>
</dbReference>
<evidence type="ECO:0000256" key="1">
    <source>
        <dbReference type="SAM" id="MobiDB-lite"/>
    </source>
</evidence>